<dbReference type="Gene3D" id="3.40.630.30">
    <property type="match status" value="1"/>
</dbReference>
<dbReference type="EC" id="2.3.1.-" evidence="2"/>
<organism evidence="2 3">
    <name type="scientific">Rhizobium soli</name>
    <dbReference type="NCBI Taxonomy" id="424798"/>
    <lineage>
        <taxon>Bacteria</taxon>
        <taxon>Pseudomonadati</taxon>
        <taxon>Pseudomonadota</taxon>
        <taxon>Alphaproteobacteria</taxon>
        <taxon>Hyphomicrobiales</taxon>
        <taxon>Rhizobiaceae</taxon>
        <taxon>Rhizobium/Agrobacterium group</taxon>
        <taxon>Rhizobium</taxon>
    </lineage>
</organism>
<dbReference type="EMBL" id="JACHBU010000001">
    <property type="protein sequence ID" value="MBB6506936.1"/>
    <property type="molecule type" value="Genomic_DNA"/>
</dbReference>
<accession>A0A7X0JHU4</accession>
<evidence type="ECO:0000259" key="1">
    <source>
        <dbReference type="PROSITE" id="PS51186"/>
    </source>
</evidence>
<proteinExistence type="predicted"/>
<reference evidence="2 3" key="1">
    <citation type="submission" date="2020-08" db="EMBL/GenBank/DDBJ databases">
        <title>The Agave Microbiome: Exploring the role of microbial communities in plant adaptations to desert environments.</title>
        <authorList>
            <person name="Partida-Martinez L.P."/>
        </authorList>
    </citation>
    <scope>NUCLEOTIDE SEQUENCE [LARGE SCALE GENOMIC DNA]</scope>
    <source>
        <strain evidence="2 3">AS3.12</strain>
    </source>
</reference>
<evidence type="ECO:0000313" key="2">
    <source>
        <dbReference type="EMBL" id="MBB6506936.1"/>
    </source>
</evidence>
<dbReference type="RefSeq" id="WP_184653411.1">
    <property type="nucleotide sequence ID" value="NZ_JACHBU010000001.1"/>
</dbReference>
<feature type="domain" description="N-acetyltransferase" evidence="1">
    <location>
        <begin position="20"/>
        <end position="179"/>
    </location>
</feature>
<dbReference type="CDD" id="cd04301">
    <property type="entry name" value="NAT_SF"/>
    <property type="match status" value="1"/>
</dbReference>
<evidence type="ECO:0000313" key="3">
    <source>
        <dbReference type="Proteomes" id="UP000585437"/>
    </source>
</evidence>
<dbReference type="AlphaFoldDB" id="A0A7X0JHU4"/>
<dbReference type="PANTHER" id="PTHR43415">
    <property type="entry name" value="SPERMIDINE N(1)-ACETYLTRANSFERASE"/>
    <property type="match status" value="1"/>
</dbReference>
<dbReference type="GO" id="GO:0016747">
    <property type="term" value="F:acyltransferase activity, transferring groups other than amino-acyl groups"/>
    <property type="evidence" value="ECO:0007669"/>
    <property type="project" value="InterPro"/>
</dbReference>
<sequence length="179" mass="19959">MSSSDEIQEKPPRAERLDGYVIRSSTPDDAVAITALANLPGYRYGTLRLPYQTVAETRQYLENPAPGAKKLVADMDGVIIGDIFLGPLQGRRRHVGTIGMGVHDDFVGRGVGSALMKAAIDLADNWLNLHRLELDVFTDNHDAIRLYERYGFVIEGHLRDDAFRDGHYVDAYAMARLRT</sequence>
<keyword evidence="3" id="KW-1185">Reference proteome</keyword>
<comment type="caution">
    <text evidence="2">The sequence shown here is derived from an EMBL/GenBank/DDBJ whole genome shotgun (WGS) entry which is preliminary data.</text>
</comment>
<protein>
    <submittedName>
        <fullName evidence="2">Putative acetyltransferase</fullName>
        <ecNumber evidence="2">2.3.1.-</ecNumber>
    </submittedName>
</protein>
<keyword evidence="2" id="KW-0012">Acyltransferase</keyword>
<dbReference type="PROSITE" id="PS51186">
    <property type="entry name" value="GNAT"/>
    <property type="match status" value="1"/>
</dbReference>
<dbReference type="InterPro" id="IPR016181">
    <property type="entry name" value="Acyl_CoA_acyltransferase"/>
</dbReference>
<name>A0A7X0JHU4_9HYPH</name>
<dbReference type="Proteomes" id="UP000585437">
    <property type="component" value="Unassembled WGS sequence"/>
</dbReference>
<keyword evidence="2" id="KW-0808">Transferase</keyword>
<dbReference type="PANTHER" id="PTHR43415:SF3">
    <property type="entry name" value="GNAT-FAMILY ACETYLTRANSFERASE"/>
    <property type="match status" value="1"/>
</dbReference>
<dbReference type="SUPFAM" id="SSF55729">
    <property type="entry name" value="Acyl-CoA N-acyltransferases (Nat)"/>
    <property type="match status" value="1"/>
</dbReference>
<dbReference type="Pfam" id="PF00583">
    <property type="entry name" value="Acetyltransf_1"/>
    <property type="match status" value="1"/>
</dbReference>
<dbReference type="InterPro" id="IPR000182">
    <property type="entry name" value="GNAT_dom"/>
</dbReference>
<gene>
    <name evidence="2" type="ORF">F4695_000255</name>
</gene>